<keyword evidence="3" id="KW-1185">Reference proteome</keyword>
<evidence type="ECO:0000313" key="2">
    <source>
        <dbReference type="EMBL" id="GID65545.1"/>
    </source>
</evidence>
<evidence type="ECO:0000313" key="3">
    <source>
        <dbReference type="Proteomes" id="UP000619479"/>
    </source>
</evidence>
<feature type="chain" id="PRO_5037157865" description="Peptidase inhibitor family I36" evidence="1">
    <location>
        <begin position="21"/>
        <end position="114"/>
    </location>
</feature>
<evidence type="ECO:0008006" key="4">
    <source>
        <dbReference type="Google" id="ProtNLM"/>
    </source>
</evidence>
<sequence length="114" mass="11249">MFAAAIAGVAAVMAPAPAHAAAPAQCQFTDTVCLFSATGYTASRLTLTSLAPEGTCVSLVDAGWGGRARSALNTAGSSAALFANDDCIGGPFQVPANGGVSNLGSFQANSIWVP</sequence>
<accession>A0A919IP30</accession>
<organism evidence="2 3">
    <name type="scientific">Actinoplanes cyaneus</name>
    <dbReference type="NCBI Taxonomy" id="52696"/>
    <lineage>
        <taxon>Bacteria</taxon>
        <taxon>Bacillati</taxon>
        <taxon>Actinomycetota</taxon>
        <taxon>Actinomycetes</taxon>
        <taxon>Micromonosporales</taxon>
        <taxon>Micromonosporaceae</taxon>
        <taxon>Actinoplanes</taxon>
    </lineage>
</organism>
<proteinExistence type="predicted"/>
<name>A0A919IP30_9ACTN</name>
<keyword evidence="1" id="KW-0732">Signal</keyword>
<reference evidence="2" key="1">
    <citation type="submission" date="2021-01" db="EMBL/GenBank/DDBJ databases">
        <title>Whole genome shotgun sequence of Actinoplanes cyaneus NBRC 14990.</title>
        <authorList>
            <person name="Komaki H."/>
            <person name="Tamura T."/>
        </authorList>
    </citation>
    <scope>NUCLEOTIDE SEQUENCE</scope>
    <source>
        <strain evidence="2">NBRC 14990</strain>
    </source>
</reference>
<dbReference type="RefSeq" id="WP_203741679.1">
    <property type="nucleotide sequence ID" value="NZ_BAAAUC010000003.1"/>
</dbReference>
<dbReference type="AlphaFoldDB" id="A0A919IP30"/>
<protein>
    <recommendedName>
        <fullName evidence="4">Peptidase inhibitor family I36</fullName>
    </recommendedName>
</protein>
<gene>
    <name evidence="2" type="ORF">Acy02nite_34260</name>
</gene>
<dbReference type="Pfam" id="PF03995">
    <property type="entry name" value="Inhibitor_I36"/>
    <property type="match status" value="1"/>
</dbReference>
<evidence type="ECO:0000256" key="1">
    <source>
        <dbReference type="SAM" id="SignalP"/>
    </source>
</evidence>
<dbReference type="Proteomes" id="UP000619479">
    <property type="component" value="Unassembled WGS sequence"/>
</dbReference>
<dbReference type="EMBL" id="BOMH01000026">
    <property type="protein sequence ID" value="GID65545.1"/>
    <property type="molecule type" value="Genomic_DNA"/>
</dbReference>
<feature type="signal peptide" evidence="1">
    <location>
        <begin position="1"/>
        <end position="20"/>
    </location>
</feature>
<comment type="caution">
    <text evidence="2">The sequence shown here is derived from an EMBL/GenBank/DDBJ whole genome shotgun (WGS) entry which is preliminary data.</text>
</comment>